<dbReference type="InterPro" id="IPR017438">
    <property type="entry name" value="ATP-NAD_kinase_N"/>
</dbReference>
<dbReference type="Gene3D" id="2.60.200.30">
    <property type="entry name" value="Probable inorganic polyphosphate/atp-NAD kinase, domain 2"/>
    <property type="match status" value="1"/>
</dbReference>
<accession>A0A1G6GQ29</accession>
<dbReference type="GO" id="GO:0003951">
    <property type="term" value="F:NAD+ kinase activity"/>
    <property type="evidence" value="ECO:0007669"/>
    <property type="project" value="InterPro"/>
</dbReference>
<gene>
    <name evidence="1" type="ORF">SAMN05216410_0351</name>
</gene>
<sequence length="305" mass="32752">MTLQPRAVIVRRRTELDELVERHGTRGQVEFFLRTRGRTLAEVQDRHDLVAEALARASAAVPLEWRRAAVDREDLDRFLVDPLDVVVVVGQDGLVANVAKYLDGQPVIGVNPDPRANAGVLVRHAPADVAGLLVPAATGQARTLELTMAAADLDDGQHLDALNEIFVGHPTHQSARYRVRAGATDAPWERQSSSGLVVATGTGVTGWCASIVRERGHNPGALPAPDDAALAWFVREAWPSVATGTSQTEGLLAGEALRIVVESESLVVFGDGMENDRLTAAWGQEIRVSRSSKTVRLVVGAAVRP</sequence>
<dbReference type="InterPro" id="IPR017437">
    <property type="entry name" value="ATP-NAD_kinase_PpnK-typ_C"/>
</dbReference>
<dbReference type="EMBL" id="FMYH01000001">
    <property type="protein sequence ID" value="SDB83923.1"/>
    <property type="molecule type" value="Genomic_DNA"/>
</dbReference>
<dbReference type="SUPFAM" id="SSF111331">
    <property type="entry name" value="NAD kinase/diacylglycerol kinase-like"/>
    <property type="match status" value="1"/>
</dbReference>
<dbReference type="PANTHER" id="PTHR13158:SF5">
    <property type="entry name" value="NAD KINASE 2, MITOCHONDRIAL"/>
    <property type="match status" value="1"/>
</dbReference>
<organism evidence="1 2">
    <name type="scientific">Sanguibacter gelidistatuariae</name>
    <dbReference type="NCBI Taxonomy" id="1814289"/>
    <lineage>
        <taxon>Bacteria</taxon>
        <taxon>Bacillati</taxon>
        <taxon>Actinomycetota</taxon>
        <taxon>Actinomycetes</taxon>
        <taxon>Micrococcales</taxon>
        <taxon>Sanguibacteraceae</taxon>
        <taxon>Sanguibacter</taxon>
    </lineage>
</organism>
<evidence type="ECO:0000313" key="2">
    <source>
        <dbReference type="Proteomes" id="UP000199039"/>
    </source>
</evidence>
<dbReference type="AlphaFoldDB" id="A0A1G6GQ29"/>
<reference evidence="1 2" key="1">
    <citation type="submission" date="2016-09" db="EMBL/GenBank/DDBJ databases">
        <authorList>
            <person name="Capua I."/>
            <person name="De Benedictis P."/>
            <person name="Joannis T."/>
            <person name="Lombin L.H."/>
            <person name="Cattoli G."/>
        </authorList>
    </citation>
    <scope>NUCLEOTIDE SEQUENCE [LARGE SCALE GENOMIC DNA]</scope>
    <source>
        <strain evidence="1 2">ISLP-3</strain>
    </source>
</reference>
<dbReference type="PANTHER" id="PTHR13158">
    <property type="match status" value="1"/>
</dbReference>
<name>A0A1G6GQ29_9MICO</name>
<dbReference type="GO" id="GO:0019674">
    <property type="term" value="P:NAD+ metabolic process"/>
    <property type="evidence" value="ECO:0007669"/>
    <property type="project" value="InterPro"/>
</dbReference>
<dbReference type="InterPro" id="IPR016064">
    <property type="entry name" value="NAD/diacylglycerol_kinase_sf"/>
</dbReference>
<dbReference type="STRING" id="1814289.SAMN05216410_0351"/>
<keyword evidence="1" id="KW-0808">Transferase</keyword>
<keyword evidence="2" id="KW-1185">Reference proteome</keyword>
<evidence type="ECO:0000313" key="1">
    <source>
        <dbReference type="EMBL" id="SDB83923.1"/>
    </source>
</evidence>
<dbReference type="Proteomes" id="UP000199039">
    <property type="component" value="Unassembled WGS sequence"/>
</dbReference>
<dbReference type="Gene3D" id="3.40.50.10330">
    <property type="entry name" value="Probable inorganic polyphosphate/atp-NAD kinase, domain 1"/>
    <property type="match status" value="1"/>
</dbReference>
<keyword evidence="1" id="KW-0418">Kinase</keyword>
<protein>
    <submittedName>
        <fullName evidence="1">NAD kinase</fullName>
    </submittedName>
</protein>
<dbReference type="RefSeq" id="WP_093180344.1">
    <property type="nucleotide sequence ID" value="NZ_FMYH01000001.1"/>
</dbReference>
<proteinExistence type="predicted"/>
<dbReference type="OrthoDB" id="1889537at2"/>